<dbReference type="EMBL" id="JBGBPQ010000008">
    <property type="protein sequence ID" value="KAL1521160.1"/>
    <property type="molecule type" value="Genomic_DNA"/>
</dbReference>
<evidence type="ECO:0000313" key="4">
    <source>
        <dbReference type="Proteomes" id="UP001515480"/>
    </source>
</evidence>
<reference evidence="3 4" key="1">
    <citation type="journal article" date="2024" name="Science">
        <title>Giant polyketide synthase enzymes in the biosynthesis of giant marine polyether toxins.</title>
        <authorList>
            <person name="Fallon T.R."/>
            <person name="Shende V.V."/>
            <person name="Wierzbicki I.H."/>
            <person name="Pendleton A.L."/>
            <person name="Watervoot N.F."/>
            <person name="Auber R.P."/>
            <person name="Gonzalez D.J."/>
            <person name="Wisecaver J.H."/>
            <person name="Moore B.S."/>
        </authorList>
    </citation>
    <scope>NUCLEOTIDE SEQUENCE [LARGE SCALE GENOMIC DNA]</scope>
    <source>
        <strain evidence="3 4">12B1</strain>
    </source>
</reference>
<organism evidence="3 4">
    <name type="scientific">Prymnesium parvum</name>
    <name type="common">Toxic golden alga</name>
    <dbReference type="NCBI Taxonomy" id="97485"/>
    <lineage>
        <taxon>Eukaryota</taxon>
        <taxon>Haptista</taxon>
        <taxon>Haptophyta</taxon>
        <taxon>Prymnesiophyceae</taxon>
        <taxon>Prymnesiales</taxon>
        <taxon>Prymnesiaceae</taxon>
        <taxon>Prymnesium</taxon>
    </lineage>
</organism>
<feature type="compositionally biased region" description="Pro residues" evidence="1">
    <location>
        <begin position="133"/>
        <end position="184"/>
    </location>
</feature>
<feature type="region of interest" description="Disordered" evidence="1">
    <location>
        <begin position="132"/>
        <end position="260"/>
    </location>
</feature>
<feature type="compositionally biased region" description="Gly residues" evidence="1">
    <location>
        <begin position="215"/>
        <end position="239"/>
    </location>
</feature>
<accession>A0AB34JGN0</accession>
<dbReference type="Proteomes" id="UP001515480">
    <property type="component" value="Unassembled WGS sequence"/>
</dbReference>
<dbReference type="PRINTS" id="PR01217">
    <property type="entry name" value="PRICHEXTENSN"/>
</dbReference>
<proteinExistence type="predicted"/>
<name>A0AB34JGN0_PRYPA</name>
<comment type="caution">
    <text evidence="3">The sequence shown here is derived from an EMBL/GenBank/DDBJ whole genome shotgun (WGS) entry which is preliminary data.</text>
</comment>
<feature type="chain" id="PRO_5044341606" evidence="2">
    <location>
        <begin position="21"/>
        <end position="260"/>
    </location>
</feature>
<feature type="compositionally biased region" description="Basic residues" evidence="1">
    <location>
        <begin position="197"/>
        <end position="211"/>
    </location>
</feature>
<sequence length="260" mass="26440">MRPRGVLLVLLARLPAATHAGECRNWCRGGEFNGVCDDALCTDCDWCEALPAAPLEEQRDAPLICLVWGSGTDGRYAYSYCSNTPLRAAPWCSAFAAPTQSPLNPALLAMAVPSNRRCCAFGKLTNFADCPTETPPFPTSPSPPHPPPPPPSPPPPPPPPPPLPLPPTPHPPPTLPLPSPPRPSPIASAPDDGAHRGLARPKGAARGKKAAKGAARGGTPRGEAAGGGRGGGGGEGGGEAVVPAGEGEGSEGRERTAATA</sequence>
<keyword evidence="2" id="KW-0732">Signal</keyword>
<evidence type="ECO:0000256" key="2">
    <source>
        <dbReference type="SAM" id="SignalP"/>
    </source>
</evidence>
<feature type="compositionally biased region" description="Basic and acidic residues" evidence="1">
    <location>
        <begin position="250"/>
        <end position="260"/>
    </location>
</feature>
<feature type="signal peptide" evidence="2">
    <location>
        <begin position="1"/>
        <end position="20"/>
    </location>
</feature>
<evidence type="ECO:0000256" key="1">
    <source>
        <dbReference type="SAM" id="MobiDB-lite"/>
    </source>
</evidence>
<evidence type="ECO:0000313" key="3">
    <source>
        <dbReference type="EMBL" id="KAL1521160.1"/>
    </source>
</evidence>
<gene>
    <name evidence="3" type="ORF">AB1Y20_022713</name>
</gene>
<dbReference type="AlphaFoldDB" id="A0AB34JGN0"/>
<keyword evidence="4" id="KW-1185">Reference proteome</keyword>
<protein>
    <submittedName>
        <fullName evidence="3">Uncharacterized protein</fullName>
    </submittedName>
</protein>